<comment type="caution">
    <text evidence="1">The sequence shown here is derived from an EMBL/GenBank/DDBJ whole genome shotgun (WGS) entry which is preliminary data.</text>
</comment>
<proteinExistence type="predicted"/>
<dbReference type="AlphaFoldDB" id="A0A0F9AUH6"/>
<organism evidence="1">
    <name type="scientific">marine sediment metagenome</name>
    <dbReference type="NCBI Taxonomy" id="412755"/>
    <lineage>
        <taxon>unclassified sequences</taxon>
        <taxon>metagenomes</taxon>
        <taxon>ecological metagenomes</taxon>
    </lineage>
</organism>
<evidence type="ECO:0000313" key="1">
    <source>
        <dbReference type="EMBL" id="KKL13105.1"/>
    </source>
</evidence>
<gene>
    <name evidence="1" type="ORF">LCGC14_2529050</name>
</gene>
<name>A0A0F9AUH6_9ZZZZ</name>
<accession>A0A0F9AUH6</accession>
<dbReference type="EMBL" id="LAZR01040995">
    <property type="protein sequence ID" value="KKL13105.1"/>
    <property type="molecule type" value="Genomic_DNA"/>
</dbReference>
<protein>
    <submittedName>
        <fullName evidence="1">Uncharacterized protein</fullName>
    </submittedName>
</protein>
<reference evidence="1" key="1">
    <citation type="journal article" date="2015" name="Nature">
        <title>Complex archaea that bridge the gap between prokaryotes and eukaryotes.</title>
        <authorList>
            <person name="Spang A."/>
            <person name="Saw J.H."/>
            <person name="Jorgensen S.L."/>
            <person name="Zaremba-Niedzwiedzka K."/>
            <person name="Martijn J."/>
            <person name="Lind A.E."/>
            <person name="van Eijk R."/>
            <person name="Schleper C."/>
            <person name="Guy L."/>
            <person name="Ettema T.J."/>
        </authorList>
    </citation>
    <scope>NUCLEOTIDE SEQUENCE</scope>
</reference>
<sequence>MVNCLIKQTIASAFSKRKWPTKHKMFTIFDNWITELLEG</sequence>